<evidence type="ECO:0000256" key="5">
    <source>
        <dbReference type="ARBA" id="ARBA00034489"/>
    </source>
</evidence>
<dbReference type="EC" id="2.5.1.25" evidence="1"/>
<comment type="similarity">
    <text evidence="5">Belongs to the TDD superfamily. DTWD2 family.</text>
</comment>
<comment type="catalytic activity">
    <reaction evidence="6">
        <text>a uridine in tRNA + S-adenosyl-L-methionine = a 3-[(3S)-3-amino-3-carboxypropyl]uridine in tRNA + S-methyl-5'-thioadenosine + H(+)</text>
        <dbReference type="Rhea" id="RHEA:62432"/>
        <dbReference type="Rhea" id="RHEA-COMP:13339"/>
        <dbReference type="Rhea" id="RHEA-COMP:16092"/>
        <dbReference type="ChEBI" id="CHEBI:15378"/>
        <dbReference type="ChEBI" id="CHEBI:17509"/>
        <dbReference type="ChEBI" id="CHEBI:59789"/>
        <dbReference type="ChEBI" id="CHEBI:65315"/>
        <dbReference type="ChEBI" id="CHEBI:82930"/>
        <dbReference type="EC" id="2.5.1.25"/>
    </reaction>
</comment>
<organism evidence="8">
    <name type="scientific">Spongospora subterranea</name>
    <dbReference type="NCBI Taxonomy" id="70186"/>
    <lineage>
        <taxon>Eukaryota</taxon>
        <taxon>Sar</taxon>
        <taxon>Rhizaria</taxon>
        <taxon>Endomyxa</taxon>
        <taxon>Phytomyxea</taxon>
        <taxon>Plasmodiophorida</taxon>
        <taxon>Plasmodiophoridae</taxon>
        <taxon>Spongospora</taxon>
    </lineage>
</organism>
<evidence type="ECO:0000256" key="4">
    <source>
        <dbReference type="ARBA" id="ARBA00022694"/>
    </source>
</evidence>
<proteinExistence type="inferred from homology"/>
<accession>A0A0H5R9U9</accession>
<dbReference type="EMBL" id="HACM01010468">
    <property type="protein sequence ID" value="CRZ10910.1"/>
    <property type="molecule type" value="Transcribed_RNA"/>
</dbReference>
<dbReference type="GO" id="GO:0008033">
    <property type="term" value="P:tRNA processing"/>
    <property type="evidence" value="ECO:0007669"/>
    <property type="project" value="UniProtKB-KW"/>
</dbReference>
<evidence type="ECO:0000256" key="6">
    <source>
        <dbReference type="ARBA" id="ARBA00048718"/>
    </source>
</evidence>
<reference evidence="8" key="1">
    <citation type="submission" date="2015-04" db="EMBL/GenBank/DDBJ databases">
        <title>The genome sequence of the plant pathogenic Rhizarian Plasmodiophora brassicae reveals insights in its biotrophic life cycle and the origin of chitin synthesis.</title>
        <authorList>
            <person name="Schwelm A."/>
            <person name="Fogelqvist J."/>
            <person name="Knaust A."/>
            <person name="Julke S."/>
            <person name="Lilja T."/>
            <person name="Dhandapani V."/>
            <person name="Bonilla-Rosso G."/>
            <person name="Karlsson M."/>
            <person name="Shevchenko A."/>
            <person name="Choi S.R."/>
            <person name="Kim H.G."/>
            <person name="Park J.Y."/>
            <person name="Lim Y.P."/>
            <person name="Ludwig-Muller J."/>
            <person name="Dixelius C."/>
        </authorList>
    </citation>
    <scope>NUCLEOTIDE SEQUENCE</scope>
    <source>
        <tissue evidence="8">Potato root galls</tissue>
    </source>
</reference>
<name>A0A0H5R9U9_9EUKA</name>
<keyword evidence="4" id="KW-0819">tRNA processing</keyword>
<dbReference type="GO" id="GO:0016432">
    <property type="term" value="F:tRNA-uridine aminocarboxypropyltransferase activity"/>
    <property type="evidence" value="ECO:0007669"/>
    <property type="project" value="UniProtKB-EC"/>
</dbReference>
<dbReference type="PANTHER" id="PTHR21392:SF0">
    <property type="entry name" value="TRNA-URIDINE AMINOCARBOXYPROPYLTRANSFERASE 2"/>
    <property type="match status" value="1"/>
</dbReference>
<sequence>MSLCTSSHKDNPVEYSMKSTELILPVFSDSSLRNVCHDEVMTSKEYRERSQFGNDPMPDSTNTRMQTLSYRYLQQYYNFIYRQIDQHKCPRCWFLLTNCICDTFKLVNDPVFLPHKVLTLIHFRELGRSSNSGRILFSAPSNKAYVFGVPSHESRLLQSIAEHDGPTLVLWPGPESITTDELLSAQAQTGDLSPSYQIIILDGTWSNSRAMNRVIPKHIARIRLSGSHRQEFGGARKHSNKTRICTAGACLHMFRELGITSQQLSPLANAINTCFDQYAMQKNSERMRD</sequence>
<evidence type="ECO:0000259" key="7">
    <source>
        <dbReference type="SMART" id="SM01144"/>
    </source>
</evidence>
<dbReference type="AlphaFoldDB" id="A0A0H5R9U9"/>
<dbReference type="SMART" id="SM01144">
    <property type="entry name" value="DTW"/>
    <property type="match status" value="1"/>
</dbReference>
<keyword evidence="3" id="KW-0949">S-adenosyl-L-methionine</keyword>
<evidence type="ECO:0000256" key="3">
    <source>
        <dbReference type="ARBA" id="ARBA00022691"/>
    </source>
</evidence>
<dbReference type="InterPro" id="IPR039262">
    <property type="entry name" value="DTWD2/TAPT"/>
</dbReference>
<keyword evidence="2" id="KW-0808">Transferase</keyword>
<dbReference type="InterPro" id="IPR005636">
    <property type="entry name" value="DTW"/>
</dbReference>
<evidence type="ECO:0000256" key="1">
    <source>
        <dbReference type="ARBA" id="ARBA00012386"/>
    </source>
</evidence>
<evidence type="ECO:0000313" key="8">
    <source>
        <dbReference type="EMBL" id="CRZ10910.1"/>
    </source>
</evidence>
<dbReference type="PANTHER" id="PTHR21392">
    <property type="entry name" value="TRNA-URIDINE AMINOCARBOXYPROPYLTRANSFERASE 2"/>
    <property type="match status" value="1"/>
</dbReference>
<protein>
    <recommendedName>
        <fullName evidence="1">tRNA-uridine aminocarboxypropyltransferase</fullName>
        <ecNumber evidence="1">2.5.1.25</ecNumber>
    </recommendedName>
</protein>
<evidence type="ECO:0000256" key="2">
    <source>
        <dbReference type="ARBA" id="ARBA00022679"/>
    </source>
</evidence>
<feature type="domain" description="DTW" evidence="7">
    <location>
        <begin position="85"/>
        <end position="283"/>
    </location>
</feature>
<dbReference type="Pfam" id="PF03942">
    <property type="entry name" value="DTW"/>
    <property type="match status" value="1"/>
</dbReference>